<protein>
    <submittedName>
        <fullName evidence="2">Uncharacterized protein</fullName>
    </submittedName>
</protein>
<feature type="region of interest" description="Disordered" evidence="1">
    <location>
        <begin position="78"/>
        <end position="97"/>
    </location>
</feature>
<dbReference type="Proteomes" id="UP001262032">
    <property type="component" value="Unassembled WGS sequence"/>
</dbReference>
<accession>A0AAW8NDH5</accession>
<evidence type="ECO:0000256" key="1">
    <source>
        <dbReference type="SAM" id="MobiDB-lite"/>
    </source>
</evidence>
<evidence type="ECO:0000313" key="3">
    <source>
        <dbReference type="Proteomes" id="UP001262032"/>
    </source>
</evidence>
<proteinExistence type="predicted"/>
<evidence type="ECO:0000313" key="2">
    <source>
        <dbReference type="EMBL" id="MDR7164891.1"/>
    </source>
</evidence>
<feature type="region of interest" description="Disordered" evidence="1">
    <location>
        <begin position="209"/>
        <end position="229"/>
    </location>
</feature>
<comment type="caution">
    <text evidence="2">The sequence shown here is derived from an EMBL/GenBank/DDBJ whole genome shotgun (WGS) entry which is preliminary data.</text>
</comment>
<dbReference type="EMBL" id="JAVDWN010000010">
    <property type="protein sequence ID" value="MDR7164891.1"/>
    <property type="molecule type" value="Genomic_DNA"/>
</dbReference>
<name>A0AAW8NDH5_PSEOX</name>
<dbReference type="RefSeq" id="WP_310114025.1">
    <property type="nucleotide sequence ID" value="NZ_JAVDTN010000017.1"/>
</dbReference>
<reference evidence="2" key="1">
    <citation type="submission" date="2023-07" db="EMBL/GenBank/DDBJ databases">
        <title>Sorghum-associated microbial communities from plants grown in Nebraska, USA.</title>
        <authorList>
            <person name="Schachtman D."/>
        </authorList>
    </citation>
    <scope>NUCLEOTIDE SEQUENCE</scope>
    <source>
        <strain evidence="2">BE261</strain>
    </source>
</reference>
<organism evidence="2 3">
    <name type="scientific">Pseudarthrobacter oxydans</name>
    <name type="common">Arthrobacter oxydans</name>
    <dbReference type="NCBI Taxonomy" id="1671"/>
    <lineage>
        <taxon>Bacteria</taxon>
        <taxon>Bacillati</taxon>
        <taxon>Actinomycetota</taxon>
        <taxon>Actinomycetes</taxon>
        <taxon>Micrococcales</taxon>
        <taxon>Micrococcaceae</taxon>
        <taxon>Pseudarthrobacter</taxon>
    </lineage>
</organism>
<gene>
    <name evidence="2" type="ORF">J2X12_002929</name>
</gene>
<dbReference type="GeneID" id="97424160"/>
<dbReference type="AlphaFoldDB" id="A0AAW8NDH5"/>
<sequence length="275" mass="30718">MPAGSYGWPWSATLPSASWKPAGFANETPAWLRNDLWPDEYNRCLQPHISNIDRMVERLARDQYSNFRQRWMTGIDPQTFPINERSKPMGLTTSHKYTDNDGDTIKVSEADSWAKSDVVALLEATDSDSGESASVYVTPEYSVPLALNVLGYDRPHILSNFETVVGNSTSLGVVINSSEMRDKTLANAIAYLKSVDRYDQRTAERKAEEEAAAQAKRDAEYAKQKQESYDRAKRSYADAIRDQFATGINAESTAKVQAALSAYETARRKLEGLPS</sequence>